<gene>
    <name evidence="2" type="ORF">Ga0061065_1204</name>
</gene>
<keyword evidence="3" id="KW-1185">Reference proteome</keyword>
<dbReference type="RefSeq" id="WP_055464668.1">
    <property type="nucleotide sequence ID" value="NZ_CYHG01000020.1"/>
</dbReference>
<reference evidence="3" key="1">
    <citation type="submission" date="2015-08" db="EMBL/GenBank/DDBJ databases">
        <authorList>
            <person name="Varghese N."/>
        </authorList>
    </citation>
    <scope>NUCLEOTIDE SEQUENCE [LARGE SCALE GENOMIC DNA]</scope>
    <source>
        <strain evidence="3">JCM 18476</strain>
    </source>
</reference>
<dbReference type="InterPro" id="IPR006528">
    <property type="entry name" value="Phage_head_morphogenesis_dom"/>
</dbReference>
<name>A0A0K6IU26_9GAMM</name>
<proteinExistence type="predicted"/>
<dbReference type="AlphaFoldDB" id="A0A0K6IU26"/>
<dbReference type="EMBL" id="CYHG01000020">
    <property type="protein sequence ID" value="CUB06611.1"/>
    <property type="molecule type" value="Genomic_DNA"/>
</dbReference>
<dbReference type="Proteomes" id="UP000182769">
    <property type="component" value="Unassembled WGS sequence"/>
</dbReference>
<evidence type="ECO:0000259" key="1">
    <source>
        <dbReference type="Pfam" id="PF04233"/>
    </source>
</evidence>
<protein>
    <submittedName>
        <fullName evidence="2">Phage putative head morphogenesis protein, SPP1 gp7 family</fullName>
    </submittedName>
</protein>
<dbReference type="Pfam" id="PF04233">
    <property type="entry name" value="Phage_Mu_F"/>
    <property type="match status" value="1"/>
</dbReference>
<organism evidence="2 3">
    <name type="scientific">Marinomonas fungiae</name>
    <dbReference type="NCBI Taxonomy" id="1137284"/>
    <lineage>
        <taxon>Bacteria</taxon>
        <taxon>Pseudomonadati</taxon>
        <taxon>Pseudomonadota</taxon>
        <taxon>Gammaproteobacteria</taxon>
        <taxon>Oceanospirillales</taxon>
        <taxon>Oceanospirillaceae</taxon>
        <taxon>Marinomonas</taxon>
    </lineage>
</organism>
<dbReference type="STRING" id="1137284.GCA_001418205_03671"/>
<evidence type="ECO:0000313" key="2">
    <source>
        <dbReference type="EMBL" id="CUB06611.1"/>
    </source>
</evidence>
<evidence type="ECO:0000313" key="3">
    <source>
        <dbReference type="Proteomes" id="UP000182769"/>
    </source>
</evidence>
<dbReference type="OrthoDB" id="9813502at2"/>
<feature type="domain" description="Phage head morphogenesis" evidence="1">
    <location>
        <begin position="57"/>
        <end position="182"/>
    </location>
</feature>
<accession>A0A0K6IU26</accession>
<dbReference type="NCBIfam" id="TIGR01641">
    <property type="entry name" value="phageSPP1_gp7"/>
    <property type="match status" value="1"/>
</dbReference>
<sequence>MADLDLNAAFAMEPKDAVAYFRSKGYEVSDEWHDIWQGAHARAFTVAKASSMDVLETIRTELDKALATGQTSRQFAENLTPLLQQKGWWGKTQLEDGREVQLGSAYRLNTIFRVNTQTAYMAGRYRRQLAGAKRRPYWMYVAVLDGNTRPDHRALNGKVFRFDDPIWRYLYPPNGWGCRCRVRALSEKQVERMGITVELGEGYIETFTREIESQATGEIKTVEHMRVNLPDGGSMSPDLGWAYNPGEAAFGSDQAIAKKIGAIKSTELRSQLIQTLNNAPERQRQFSIWAKDVLEKRRPAHSVQTVGFMPESLAQLLKARLAIEPVRLMVINEKQLVHADSDKHRRLGTALDHEQLMQIPAMLENPEAVLIERQSNDVLFVFPDKGDRKVKIVMRLAHGLKKQTQSLDAVINTFSVEGRALRKEEFEVLQGKLNTP</sequence>